<sequence length="362" mass="38521">MPLLGVCTMEHSSSDSLDALSVSAFSKGLTTNDLTNDSQGTYCELGEQSQQLGSQDIFDSQASSISALEYSNGNNSCRQSGKDFSTITTSSTPLTKRKRDTVKEEDGHSSSSDFENLRRTKIKPSDKVQEAKEKSNGDRMSGESSGSQGKNNTIFISSASGENSQLNFSQLDTQLKLLTDIDDLGGGEAGEPVGETAGALLAGGQRTMCIAELMSSNGLNHTELHNMSTNSYNSHQIRATAQNENWGNKKVVRNRLEYPSPAPAPSSTPPESIEVNTGKPPPPTVSTPDLVSSGPENISSSVCEDETAPAPSSTPPESIEVNTANQTISPSDDTKKFKSPPRHLTATDPPPVPPIPLLQKFN</sequence>
<proteinExistence type="predicted"/>
<reference evidence="3" key="1">
    <citation type="submission" date="2025-08" db="UniProtKB">
        <authorList>
            <consortium name="RefSeq"/>
        </authorList>
    </citation>
    <scope>IDENTIFICATION</scope>
</reference>
<feature type="compositionally biased region" description="Polar residues" evidence="1">
    <location>
        <begin position="286"/>
        <end position="302"/>
    </location>
</feature>
<feature type="compositionally biased region" description="Polar residues" evidence="1">
    <location>
        <begin position="74"/>
        <end position="94"/>
    </location>
</feature>
<dbReference type="RefSeq" id="XP_026677085.1">
    <property type="nucleotide sequence ID" value="XM_026821284.1"/>
</dbReference>
<evidence type="ECO:0000256" key="1">
    <source>
        <dbReference type="SAM" id="MobiDB-lite"/>
    </source>
</evidence>
<gene>
    <name evidence="3" type="primary">LOC103506163</name>
</gene>
<name>A0A3Q0IRW2_DIACI</name>
<feature type="compositionally biased region" description="Polar residues" evidence="1">
    <location>
        <begin position="320"/>
        <end position="331"/>
    </location>
</feature>
<dbReference type="Proteomes" id="UP000079169">
    <property type="component" value="Unplaced"/>
</dbReference>
<feature type="compositionally biased region" description="Low complexity" evidence="1">
    <location>
        <begin position="308"/>
        <end position="318"/>
    </location>
</feature>
<dbReference type="PaxDb" id="121845-A0A3Q0IRW2"/>
<feature type="region of interest" description="Disordered" evidence="1">
    <location>
        <begin position="74"/>
        <end position="155"/>
    </location>
</feature>
<accession>A0A3Q0IRW2</accession>
<feature type="compositionally biased region" description="Polar residues" evidence="1">
    <location>
        <begin position="142"/>
        <end position="155"/>
    </location>
</feature>
<protein>
    <submittedName>
        <fullName evidence="3">Uncharacterized protein LOC103506163</fullName>
    </submittedName>
</protein>
<dbReference type="GeneID" id="103506163"/>
<organism evidence="2 3">
    <name type="scientific">Diaphorina citri</name>
    <name type="common">Asian citrus psyllid</name>
    <dbReference type="NCBI Taxonomy" id="121845"/>
    <lineage>
        <taxon>Eukaryota</taxon>
        <taxon>Metazoa</taxon>
        <taxon>Ecdysozoa</taxon>
        <taxon>Arthropoda</taxon>
        <taxon>Hexapoda</taxon>
        <taxon>Insecta</taxon>
        <taxon>Pterygota</taxon>
        <taxon>Neoptera</taxon>
        <taxon>Paraneoptera</taxon>
        <taxon>Hemiptera</taxon>
        <taxon>Sternorrhyncha</taxon>
        <taxon>Psylloidea</taxon>
        <taxon>Psyllidae</taxon>
        <taxon>Diaphorininae</taxon>
        <taxon>Diaphorina</taxon>
    </lineage>
</organism>
<feature type="region of interest" description="Disordered" evidence="1">
    <location>
        <begin position="257"/>
        <end position="362"/>
    </location>
</feature>
<keyword evidence="2" id="KW-1185">Reference proteome</keyword>
<dbReference type="KEGG" id="dci:103506163"/>
<feature type="compositionally biased region" description="Basic and acidic residues" evidence="1">
    <location>
        <begin position="115"/>
        <end position="141"/>
    </location>
</feature>
<dbReference type="AlphaFoldDB" id="A0A3Q0IRW2"/>
<evidence type="ECO:0000313" key="3">
    <source>
        <dbReference type="RefSeq" id="XP_026677085.1"/>
    </source>
</evidence>
<evidence type="ECO:0000313" key="2">
    <source>
        <dbReference type="Proteomes" id="UP000079169"/>
    </source>
</evidence>